<dbReference type="PANTHER" id="PTHR35042:SF1">
    <property type="entry name" value="DUF1772-DOMAIN-CONTAINING PROTEIN"/>
    <property type="match status" value="1"/>
</dbReference>
<sequence>MPLSLPLPSFLATATGIAGSAWASGAIAALSLAGIPAALSAPSTSATVWQEIFNRGFAIMPKFAATTAVAYLYAAYAANQDGRSWKGLAAGALLTVAIVPYTVVFMSSTNELLFKAAAGTLGASQDDVAKLIGRWGVLNLVRSLFPLAGTIAGFSALFQSL</sequence>
<evidence type="ECO:0000256" key="4">
    <source>
        <dbReference type="ARBA" id="ARBA00023136"/>
    </source>
</evidence>
<keyword evidence="2 6" id="KW-0812">Transmembrane</keyword>
<evidence type="ECO:0000256" key="3">
    <source>
        <dbReference type="ARBA" id="ARBA00022989"/>
    </source>
</evidence>
<name>A0A8H4TCA9_9HYPO</name>
<comment type="caution">
    <text evidence="7">The sequence shown here is derived from an EMBL/GenBank/DDBJ whole genome shotgun (WGS) entry which is preliminary data.</text>
</comment>
<feature type="transmembrane region" description="Helical" evidence="6">
    <location>
        <begin position="140"/>
        <end position="158"/>
    </location>
</feature>
<comment type="subcellular location">
    <subcellularLocation>
        <location evidence="1">Membrane</location>
        <topology evidence="1">Multi-pass membrane protein</topology>
    </subcellularLocation>
</comment>
<dbReference type="PANTHER" id="PTHR35042">
    <property type="entry name" value="ANTHRONE OXYGENASE ENCC"/>
    <property type="match status" value="1"/>
</dbReference>
<evidence type="ECO:0000256" key="2">
    <source>
        <dbReference type="ARBA" id="ARBA00022692"/>
    </source>
</evidence>
<evidence type="ECO:0000256" key="5">
    <source>
        <dbReference type="ARBA" id="ARBA00034313"/>
    </source>
</evidence>
<organism evidence="7 8">
    <name type="scientific">Fusarium sarcochroum</name>
    <dbReference type="NCBI Taxonomy" id="1208366"/>
    <lineage>
        <taxon>Eukaryota</taxon>
        <taxon>Fungi</taxon>
        <taxon>Dikarya</taxon>
        <taxon>Ascomycota</taxon>
        <taxon>Pezizomycotina</taxon>
        <taxon>Sordariomycetes</taxon>
        <taxon>Hypocreomycetidae</taxon>
        <taxon>Hypocreales</taxon>
        <taxon>Nectriaceae</taxon>
        <taxon>Fusarium</taxon>
        <taxon>Fusarium lateritium species complex</taxon>
    </lineage>
</organism>
<evidence type="ECO:0000313" key="8">
    <source>
        <dbReference type="Proteomes" id="UP000622797"/>
    </source>
</evidence>
<comment type="similarity">
    <text evidence="5">Belongs to the anthrone oxygenase family.</text>
</comment>
<dbReference type="GO" id="GO:0016020">
    <property type="term" value="C:membrane"/>
    <property type="evidence" value="ECO:0007669"/>
    <property type="project" value="UniProtKB-SubCell"/>
</dbReference>
<proteinExistence type="inferred from homology"/>
<keyword evidence="3 6" id="KW-1133">Transmembrane helix</keyword>
<gene>
    <name evidence="7" type="ORF">FSARC_11960</name>
</gene>
<dbReference type="OrthoDB" id="5954308at2759"/>
<dbReference type="Proteomes" id="UP000622797">
    <property type="component" value="Unassembled WGS sequence"/>
</dbReference>
<evidence type="ECO:0000313" key="7">
    <source>
        <dbReference type="EMBL" id="KAF4955002.1"/>
    </source>
</evidence>
<evidence type="ECO:0000256" key="1">
    <source>
        <dbReference type="ARBA" id="ARBA00004141"/>
    </source>
</evidence>
<dbReference type="EMBL" id="JABEXW010000794">
    <property type="protein sequence ID" value="KAF4955002.1"/>
    <property type="molecule type" value="Genomic_DNA"/>
</dbReference>
<feature type="transmembrane region" description="Helical" evidence="6">
    <location>
        <begin position="88"/>
        <end position="106"/>
    </location>
</feature>
<dbReference type="AlphaFoldDB" id="A0A8H4TCA9"/>
<feature type="transmembrane region" description="Helical" evidence="6">
    <location>
        <begin position="57"/>
        <end position="76"/>
    </location>
</feature>
<keyword evidence="4 6" id="KW-0472">Membrane</keyword>
<accession>A0A8H4TCA9</accession>
<dbReference type="Pfam" id="PF08592">
    <property type="entry name" value="Anthrone_oxy"/>
    <property type="match status" value="1"/>
</dbReference>
<protein>
    <submittedName>
        <fullName evidence="7">Uncharacterized protein</fullName>
    </submittedName>
</protein>
<evidence type="ECO:0000256" key="6">
    <source>
        <dbReference type="SAM" id="Phobius"/>
    </source>
</evidence>
<dbReference type="InterPro" id="IPR013901">
    <property type="entry name" value="Anthrone_oxy"/>
</dbReference>
<reference evidence="7" key="2">
    <citation type="submission" date="2020-05" db="EMBL/GenBank/DDBJ databases">
        <authorList>
            <person name="Kim H.-S."/>
            <person name="Proctor R.H."/>
            <person name="Brown D.W."/>
        </authorList>
    </citation>
    <scope>NUCLEOTIDE SEQUENCE</scope>
    <source>
        <strain evidence="7">NRRL 20472</strain>
    </source>
</reference>
<reference evidence="7" key="1">
    <citation type="journal article" date="2020" name="BMC Genomics">
        <title>Correction to: Identification and distribution of gene clusters required for synthesis of sphingolipid metabolism inhibitors in diverse species of the filamentous fungus Fusarium.</title>
        <authorList>
            <person name="Kim H.S."/>
            <person name="Lohmar J.M."/>
            <person name="Busman M."/>
            <person name="Brown D.W."/>
            <person name="Naumann T.A."/>
            <person name="Divon H.H."/>
            <person name="Lysoe E."/>
            <person name="Uhlig S."/>
            <person name="Proctor R.H."/>
        </authorList>
    </citation>
    <scope>NUCLEOTIDE SEQUENCE</scope>
    <source>
        <strain evidence="7">NRRL 20472</strain>
    </source>
</reference>
<keyword evidence="8" id="KW-1185">Reference proteome</keyword>